<dbReference type="GO" id="GO:0000049">
    <property type="term" value="F:tRNA binding"/>
    <property type="evidence" value="ECO:0007669"/>
    <property type="project" value="TreeGrafter"/>
</dbReference>
<feature type="compositionally biased region" description="Basic and acidic residues" evidence="9">
    <location>
        <begin position="448"/>
        <end position="469"/>
    </location>
</feature>
<reference evidence="11" key="1">
    <citation type="submission" date="2024-07" db="EMBL/GenBank/DDBJ databases">
        <authorList>
            <person name="Kim Y.J."/>
            <person name="Jeong J.Y."/>
        </authorList>
    </citation>
    <scope>NUCLEOTIDE SEQUENCE</scope>
    <source>
        <strain evidence="11">GIHE-MW2</strain>
    </source>
</reference>
<dbReference type="Pfam" id="PF00152">
    <property type="entry name" value="tRNA-synt_2"/>
    <property type="match status" value="1"/>
</dbReference>
<keyword evidence="2 7" id="KW-0479">Metal-binding</keyword>
<feature type="domain" description="Aminoacyl-transfer RNA synthetases class-II family profile" evidence="10">
    <location>
        <begin position="183"/>
        <end position="517"/>
    </location>
</feature>
<sequence>MTQTTRNEAEVRAQKVEQLRSQGIEPYPSQSYQRTHTTEQVRQHFAQPGKELENGQADPEGLNIRLSGRITSFRSSGSICFIDLTDISGKLQLKIEKKLVKEDSGLSFKQIQKLLDEGDFIGAEGIACRTNRGELSLQVDSITLISKATIPFPDLYYGVGDPEICRRNREMDMAGNPQSLQRYMMRSRIIQSIRNYLNQQQFYEIETPVLQAIYGGAAARPFITHHNALDVDLFLRIAPELFLKRAICGGFERVYELGRVFRNEGIDSTHNPEFTSLEVYQAYADYFDIMGTIEDVITYTVQQVLGDRTAVEYQGQTINLDRPYDYSAKYPNLTGKHWQIKTMVEAVKDQTGLDFDCLELEDAIAKAESLGIHLSGLEKQSLGYVLYGVFDKLVESTLIEPTFIIDFPIEISPLAKSHRSKPGFVERFELFINGTEFANGFSELNDPQEQRKRFEQQRQQREAGDDEAHPMDEDFIQALSLGMPNCAGWGIGIDRVIMLLTNTLSIRDAIMFPTMRPIKESKENQ</sequence>
<dbReference type="CDD" id="cd04322">
    <property type="entry name" value="LysRS_N"/>
    <property type="match status" value="1"/>
</dbReference>
<dbReference type="SUPFAM" id="SSF55681">
    <property type="entry name" value="Class II aaRS and biotin synthetases"/>
    <property type="match status" value="1"/>
</dbReference>
<evidence type="ECO:0000256" key="1">
    <source>
        <dbReference type="ARBA" id="ARBA00022598"/>
    </source>
</evidence>
<dbReference type="PRINTS" id="PR00982">
    <property type="entry name" value="TRNASYNTHLYS"/>
</dbReference>
<feature type="binding site" evidence="7">
    <location>
        <position position="436"/>
    </location>
    <ligand>
        <name>Mg(2+)</name>
        <dbReference type="ChEBI" id="CHEBI:18420"/>
        <label>2</label>
    </ligand>
</feature>
<comment type="cofactor">
    <cofactor evidence="7 8">
        <name>Mg(2+)</name>
        <dbReference type="ChEBI" id="CHEBI:18420"/>
    </cofactor>
    <text evidence="7 8">Binds 3 Mg(2+) ions per subunit.</text>
</comment>
<dbReference type="InterPro" id="IPR012340">
    <property type="entry name" value="NA-bd_OB-fold"/>
</dbReference>
<evidence type="ECO:0000256" key="6">
    <source>
        <dbReference type="ARBA" id="ARBA00048573"/>
    </source>
</evidence>
<organism evidence="11">
    <name type="scientific">Planktothricoides raciborskii GIHE-MW2</name>
    <dbReference type="NCBI Taxonomy" id="2792601"/>
    <lineage>
        <taxon>Bacteria</taxon>
        <taxon>Bacillati</taxon>
        <taxon>Cyanobacteriota</taxon>
        <taxon>Cyanophyceae</taxon>
        <taxon>Oscillatoriophycideae</taxon>
        <taxon>Oscillatoriales</taxon>
        <taxon>Oscillatoriaceae</taxon>
        <taxon>Planktothricoides</taxon>
    </lineage>
</organism>
<dbReference type="InterPro" id="IPR045864">
    <property type="entry name" value="aa-tRNA-synth_II/BPL/LPL"/>
</dbReference>
<dbReference type="InterPro" id="IPR044136">
    <property type="entry name" value="Lys-tRNA-ligase_II_N"/>
</dbReference>
<evidence type="ECO:0000256" key="2">
    <source>
        <dbReference type="ARBA" id="ARBA00022723"/>
    </source>
</evidence>
<comment type="subcellular location">
    <subcellularLocation>
        <location evidence="7">Cytoplasm</location>
    </subcellularLocation>
</comment>
<dbReference type="InterPro" id="IPR004364">
    <property type="entry name" value="Aa-tRNA-synt_II"/>
</dbReference>
<dbReference type="InterPro" id="IPR002313">
    <property type="entry name" value="Lys-tRNA-ligase_II"/>
</dbReference>
<name>A0AAU8JF64_9CYAN</name>
<dbReference type="SUPFAM" id="SSF50249">
    <property type="entry name" value="Nucleic acid-binding proteins"/>
    <property type="match status" value="1"/>
</dbReference>
<evidence type="ECO:0000313" key="11">
    <source>
        <dbReference type="EMBL" id="XCM37453.1"/>
    </source>
</evidence>
<feature type="binding site" evidence="7">
    <location>
        <position position="436"/>
    </location>
    <ligand>
        <name>Mg(2+)</name>
        <dbReference type="ChEBI" id="CHEBI:18420"/>
        <label>1</label>
    </ligand>
</feature>
<dbReference type="PANTHER" id="PTHR42918:SF15">
    <property type="entry name" value="LYSINE--TRNA LIGASE, CHLOROPLASTIC_MITOCHONDRIAL"/>
    <property type="match status" value="1"/>
</dbReference>
<dbReference type="PROSITE" id="PS50862">
    <property type="entry name" value="AA_TRNA_LIGASE_II"/>
    <property type="match status" value="1"/>
</dbReference>
<comment type="subunit">
    <text evidence="7">Homodimer.</text>
</comment>
<dbReference type="GO" id="GO:0005829">
    <property type="term" value="C:cytosol"/>
    <property type="evidence" value="ECO:0007669"/>
    <property type="project" value="TreeGrafter"/>
</dbReference>
<dbReference type="NCBIfam" id="TIGR00499">
    <property type="entry name" value="lysS_bact"/>
    <property type="match status" value="1"/>
</dbReference>
<dbReference type="EMBL" id="CP159837">
    <property type="protein sequence ID" value="XCM37453.1"/>
    <property type="molecule type" value="Genomic_DNA"/>
</dbReference>
<dbReference type="HAMAP" id="MF_00252">
    <property type="entry name" value="Lys_tRNA_synth_class2"/>
    <property type="match status" value="1"/>
</dbReference>
<comment type="catalytic activity">
    <reaction evidence="6 7 8">
        <text>tRNA(Lys) + L-lysine + ATP = L-lysyl-tRNA(Lys) + AMP + diphosphate</text>
        <dbReference type="Rhea" id="RHEA:20792"/>
        <dbReference type="Rhea" id="RHEA-COMP:9696"/>
        <dbReference type="Rhea" id="RHEA-COMP:9697"/>
        <dbReference type="ChEBI" id="CHEBI:30616"/>
        <dbReference type="ChEBI" id="CHEBI:32551"/>
        <dbReference type="ChEBI" id="CHEBI:33019"/>
        <dbReference type="ChEBI" id="CHEBI:78442"/>
        <dbReference type="ChEBI" id="CHEBI:78529"/>
        <dbReference type="ChEBI" id="CHEBI:456215"/>
        <dbReference type="EC" id="6.1.1.6"/>
    </reaction>
</comment>
<feature type="region of interest" description="Disordered" evidence="9">
    <location>
        <begin position="442"/>
        <end position="469"/>
    </location>
</feature>
<dbReference type="SMR" id="A0AAU8JF64"/>
<dbReference type="Gene3D" id="2.40.50.140">
    <property type="entry name" value="Nucleic acid-binding proteins"/>
    <property type="match status" value="1"/>
</dbReference>
<accession>A0AAU8JF64</accession>
<evidence type="ECO:0000256" key="3">
    <source>
        <dbReference type="ARBA" id="ARBA00022741"/>
    </source>
</evidence>
<proteinExistence type="inferred from homology"/>
<keyword evidence="4 7" id="KW-0067">ATP-binding</keyword>
<dbReference type="Gene3D" id="3.30.930.10">
    <property type="entry name" value="Bira Bifunctional Protein, Domain 2"/>
    <property type="match status" value="1"/>
</dbReference>
<dbReference type="CDD" id="cd00775">
    <property type="entry name" value="LysRS_core"/>
    <property type="match status" value="1"/>
</dbReference>
<evidence type="ECO:0000256" key="8">
    <source>
        <dbReference type="RuleBase" id="RU000336"/>
    </source>
</evidence>
<evidence type="ECO:0000259" key="10">
    <source>
        <dbReference type="PROSITE" id="PS50862"/>
    </source>
</evidence>
<evidence type="ECO:0000256" key="7">
    <source>
        <dbReference type="HAMAP-Rule" id="MF_00252"/>
    </source>
</evidence>
<feature type="region of interest" description="Disordered" evidence="9">
    <location>
        <begin position="1"/>
        <end position="60"/>
    </location>
</feature>
<dbReference type="InterPro" id="IPR006195">
    <property type="entry name" value="aa-tRNA-synth_II"/>
</dbReference>
<comment type="similarity">
    <text evidence="7">Belongs to the class-II aminoacyl-tRNA synthetase family.</text>
</comment>
<keyword evidence="5 7" id="KW-0030">Aminoacyl-tRNA synthetase</keyword>
<dbReference type="PANTHER" id="PTHR42918">
    <property type="entry name" value="LYSYL-TRNA SYNTHETASE"/>
    <property type="match status" value="1"/>
</dbReference>
<dbReference type="InterPro" id="IPR004365">
    <property type="entry name" value="NA-bd_OB_tRNA"/>
</dbReference>
<evidence type="ECO:0000256" key="5">
    <source>
        <dbReference type="ARBA" id="ARBA00023146"/>
    </source>
</evidence>
<dbReference type="GO" id="GO:0006430">
    <property type="term" value="P:lysyl-tRNA aminoacylation"/>
    <property type="evidence" value="ECO:0007669"/>
    <property type="project" value="UniProtKB-UniRule"/>
</dbReference>
<dbReference type="NCBIfam" id="NF001756">
    <property type="entry name" value="PRK00484.1"/>
    <property type="match status" value="1"/>
</dbReference>
<evidence type="ECO:0000256" key="9">
    <source>
        <dbReference type="SAM" id="MobiDB-lite"/>
    </source>
</evidence>
<evidence type="ECO:0000256" key="4">
    <source>
        <dbReference type="ARBA" id="ARBA00022840"/>
    </source>
</evidence>
<feature type="binding site" evidence="7">
    <location>
        <position position="429"/>
    </location>
    <ligand>
        <name>Mg(2+)</name>
        <dbReference type="ChEBI" id="CHEBI:18420"/>
        <label>1</label>
    </ligand>
</feature>
<keyword evidence="7" id="KW-0963">Cytoplasm</keyword>
<dbReference type="AlphaFoldDB" id="A0AAU8JF64"/>
<keyword evidence="3 7" id="KW-0547">Nucleotide-binding</keyword>
<dbReference type="RefSeq" id="WP_054465191.1">
    <property type="nucleotide sequence ID" value="NZ_CP159837.1"/>
</dbReference>
<dbReference type="InterPro" id="IPR018149">
    <property type="entry name" value="Lys-tRNA-synth_II_C"/>
</dbReference>
<dbReference type="EC" id="6.1.1.6" evidence="7"/>
<dbReference type="GO" id="GO:0000287">
    <property type="term" value="F:magnesium ion binding"/>
    <property type="evidence" value="ECO:0007669"/>
    <property type="project" value="UniProtKB-UniRule"/>
</dbReference>
<feature type="compositionally biased region" description="Basic and acidic residues" evidence="9">
    <location>
        <begin position="7"/>
        <end position="18"/>
    </location>
</feature>
<dbReference type="Pfam" id="PF01336">
    <property type="entry name" value="tRNA_anti-codon"/>
    <property type="match status" value="1"/>
</dbReference>
<keyword evidence="7" id="KW-0648">Protein biosynthesis</keyword>
<keyword evidence="1 7" id="KW-0436">Ligase</keyword>
<keyword evidence="7 8" id="KW-0460">Magnesium</keyword>
<gene>
    <name evidence="7 11" type="primary">lysS</name>
    <name evidence="11" type="ORF">ABWT76_000216</name>
</gene>
<dbReference type="GO" id="GO:0004824">
    <property type="term" value="F:lysine-tRNA ligase activity"/>
    <property type="evidence" value="ECO:0007669"/>
    <property type="project" value="UniProtKB-UniRule"/>
</dbReference>
<dbReference type="GO" id="GO:0005524">
    <property type="term" value="F:ATP binding"/>
    <property type="evidence" value="ECO:0007669"/>
    <property type="project" value="UniProtKB-UniRule"/>
</dbReference>
<protein>
    <recommendedName>
        <fullName evidence="7">Lysine--tRNA ligase</fullName>
        <ecNumber evidence="7">6.1.1.6</ecNumber>
    </recommendedName>
    <alternativeName>
        <fullName evidence="7">Lysyl-tRNA synthetase</fullName>
        <shortName evidence="7">LysRS</shortName>
    </alternativeName>
</protein>